<evidence type="ECO:0000313" key="2">
    <source>
        <dbReference type="EMBL" id="MBK4716243.1"/>
    </source>
</evidence>
<dbReference type="SUPFAM" id="SSF53756">
    <property type="entry name" value="UDP-Glycosyltransferase/glycogen phosphorylase"/>
    <property type="match status" value="1"/>
</dbReference>
<dbReference type="PANTHER" id="PTHR45947:SF3">
    <property type="entry name" value="SULFOQUINOVOSYL TRANSFERASE SQD2"/>
    <property type="match status" value="1"/>
</dbReference>
<dbReference type="InterPro" id="IPR050194">
    <property type="entry name" value="Glycosyltransferase_grp1"/>
</dbReference>
<dbReference type="GO" id="GO:0016757">
    <property type="term" value="F:glycosyltransferase activity"/>
    <property type="evidence" value="ECO:0007669"/>
    <property type="project" value="UniProtKB-ARBA"/>
</dbReference>
<dbReference type="EMBL" id="JAEPBH010000034">
    <property type="protein sequence ID" value="MBK4716243.1"/>
    <property type="molecule type" value="Genomic_DNA"/>
</dbReference>
<protein>
    <submittedName>
        <fullName evidence="2">Glycosyltransferase family 4 protein</fullName>
    </submittedName>
</protein>
<sequence length="390" mass="41875">MKVAYICADPGIPVFGQKGASIHIQEVLRVLLRHGVEITLFAQRLGGEPPAAFRSLTIIELPALVGGVDEEARADAALDANAALLTRFIEAGPFDVVYERYSLWSHAVIGYARQAGIPTVLEVNAPLPQEQRRYRRLVRAREAFGVIESLVSDADTIIAVSRGVKGWLETFSGAQGKVRVVENGVDPARFSQRSPAADGPLTLGFVGTLKPWHGLETLVEAYILLREKGYPVTLSIVGDGPQAAVLKARLSQCGATGSARFHGAVAPEQVPALLASMDIGIAPYPQLDNFYFSPLKIYEYMAAGLPVITSRVGHLAELVSDGETGLLVAPQDPVALAQAVMTLADDPLLRQRLGLAGQARAQQHHSWEQVVKRIWLAAGLRLPEGAKHGG</sequence>
<comment type="caution">
    <text evidence="2">The sequence shown here is derived from an EMBL/GenBank/DDBJ whole genome shotgun (WGS) entry which is preliminary data.</text>
</comment>
<dbReference type="RefSeq" id="WP_238714448.1">
    <property type="nucleotide sequence ID" value="NZ_JAEPBH010000034.1"/>
</dbReference>
<name>A0A8K0V371_9ENTR</name>
<dbReference type="Proteomes" id="UP000659047">
    <property type="component" value="Unassembled WGS sequence"/>
</dbReference>
<accession>A0A8K0V371</accession>
<dbReference type="Pfam" id="PF13692">
    <property type="entry name" value="Glyco_trans_1_4"/>
    <property type="match status" value="1"/>
</dbReference>
<feature type="domain" description="Glycosyltransferase subfamily 4-like N-terminal" evidence="1">
    <location>
        <begin position="19"/>
        <end position="189"/>
    </location>
</feature>
<reference evidence="2" key="1">
    <citation type="submission" date="2021-01" db="EMBL/GenBank/DDBJ databases">
        <title>Intestinitalea alba gen. nov., sp. nov., a novel genus of the family Enterobacteriaceae, isolated from the gut of the plastic-eating mealworm Tenebrio molitor L.</title>
        <authorList>
            <person name="Yang Y."/>
        </authorList>
    </citation>
    <scope>NUCLEOTIDE SEQUENCE</scope>
    <source>
        <strain evidence="2">BIT-L3</strain>
    </source>
</reference>
<dbReference type="PANTHER" id="PTHR45947">
    <property type="entry name" value="SULFOQUINOVOSYL TRANSFERASE SQD2"/>
    <property type="match status" value="1"/>
</dbReference>
<proteinExistence type="predicted"/>
<keyword evidence="3" id="KW-1185">Reference proteome</keyword>
<organism evidence="2 3">
    <name type="scientific">Tenebrionibacter intestinalis</name>
    <dbReference type="NCBI Taxonomy" id="2799638"/>
    <lineage>
        <taxon>Bacteria</taxon>
        <taxon>Pseudomonadati</taxon>
        <taxon>Pseudomonadota</taxon>
        <taxon>Gammaproteobacteria</taxon>
        <taxon>Enterobacterales</taxon>
        <taxon>Enterobacteriaceae</taxon>
        <taxon>Tenebrionibacter/Tenebrionicola group</taxon>
        <taxon>Tenebrionibacter</taxon>
    </lineage>
</organism>
<dbReference type="Pfam" id="PF13439">
    <property type="entry name" value="Glyco_transf_4"/>
    <property type="match status" value="1"/>
</dbReference>
<dbReference type="CDD" id="cd03801">
    <property type="entry name" value="GT4_PimA-like"/>
    <property type="match status" value="1"/>
</dbReference>
<evidence type="ECO:0000259" key="1">
    <source>
        <dbReference type="Pfam" id="PF13439"/>
    </source>
</evidence>
<gene>
    <name evidence="2" type="ORF">JJB97_13085</name>
</gene>
<dbReference type="AlphaFoldDB" id="A0A8K0V371"/>
<dbReference type="Gene3D" id="3.40.50.2000">
    <property type="entry name" value="Glycogen Phosphorylase B"/>
    <property type="match status" value="2"/>
</dbReference>
<evidence type="ECO:0000313" key="3">
    <source>
        <dbReference type="Proteomes" id="UP000659047"/>
    </source>
</evidence>
<dbReference type="InterPro" id="IPR028098">
    <property type="entry name" value="Glyco_trans_4-like_N"/>
</dbReference>